<dbReference type="EC" id="4.1.1.37" evidence="3 7"/>
<feature type="binding site" evidence="7">
    <location>
        <position position="173"/>
    </location>
    <ligand>
        <name>substrate</name>
    </ligand>
</feature>
<comment type="caution">
    <text evidence="7">Lacks conserved residue(s) required for the propagation of feature annotation.</text>
</comment>
<dbReference type="InterPro" id="IPR000257">
    <property type="entry name" value="Uroporphyrinogen_deCOase"/>
</dbReference>
<feature type="binding site" evidence="7">
    <location>
        <position position="88"/>
    </location>
    <ligand>
        <name>substrate</name>
    </ligand>
</feature>
<dbReference type="PROSITE" id="PS00906">
    <property type="entry name" value="UROD_1"/>
    <property type="match status" value="1"/>
</dbReference>
<evidence type="ECO:0000256" key="2">
    <source>
        <dbReference type="ARBA" id="ARBA00009935"/>
    </source>
</evidence>
<evidence type="ECO:0000259" key="11">
    <source>
        <dbReference type="PROSITE" id="PS00907"/>
    </source>
</evidence>
<evidence type="ECO:0000256" key="1">
    <source>
        <dbReference type="ARBA" id="ARBA00004804"/>
    </source>
</evidence>
<organism evidence="12">
    <name type="scientific">Gulosibacter sediminis</name>
    <dbReference type="NCBI Taxonomy" id="1729695"/>
    <lineage>
        <taxon>Bacteria</taxon>
        <taxon>Bacillati</taxon>
        <taxon>Actinomycetota</taxon>
        <taxon>Actinomycetes</taxon>
        <taxon>Micrococcales</taxon>
        <taxon>Microbacteriaceae</taxon>
        <taxon>Gulosibacter</taxon>
    </lineage>
</organism>
<feature type="domain" description="Uroporphyrinogen decarboxylase (URO-D)" evidence="10">
    <location>
        <begin position="34"/>
        <end position="43"/>
    </location>
</feature>
<dbReference type="HAMAP" id="MF_00218">
    <property type="entry name" value="URO_D"/>
    <property type="match status" value="1"/>
</dbReference>
<comment type="subcellular location">
    <subcellularLocation>
        <location evidence="7">Cytoplasm</location>
    </subcellularLocation>
</comment>
<accession>A0ABY4N069</accession>
<comment type="function">
    <text evidence="7">Catalyzes the decarboxylation of four acetate groups of uroporphyrinogen-III to yield coproporphyrinogen-III.</text>
</comment>
<evidence type="ECO:0000256" key="9">
    <source>
        <dbReference type="RuleBase" id="RU004169"/>
    </source>
</evidence>
<evidence type="ECO:0000259" key="10">
    <source>
        <dbReference type="PROSITE" id="PS00906"/>
    </source>
</evidence>
<comment type="similarity">
    <text evidence="2 7 9">Belongs to the uroporphyrinogen decarboxylase family.</text>
</comment>
<dbReference type="Pfam" id="PF01208">
    <property type="entry name" value="URO-D"/>
    <property type="match status" value="1"/>
</dbReference>
<dbReference type="Gene3D" id="3.20.20.210">
    <property type="match status" value="1"/>
</dbReference>
<evidence type="ECO:0000256" key="7">
    <source>
        <dbReference type="HAMAP-Rule" id="MF_00218"/>
    </source>
</evidence>
<keyword evidence="6 7" id="KW-0627">Porphyrin biosynthesis</keyword>
<evidence type="ECO:0000256" key="3">
    <source>
        <dbReference type="ARBA" id="ARBA00012288"/>
    </source>
</evidence>
<dbReference type="InterPro" id="IPR006361">
    <property type="entry name" value="Uroporphyrinogen_deCO2ase_HemE"/>
</dbReference>
<evidence type="ECO:0000256" key="4">
    <source>
        <dbReference type="ARBA" id="ARBA00022793"/>
    </source>
</evidence>
<dbReference type="GO" id="GO:0004853">
    <property type="term" value="F:uroporphyrinogen decarboxylase activity"/>
    <property type="evidence" value="ECO:0007669"/>
    <property type="project" value="UniProtKB-EC"/>
</dbReference>
<name>A0ABY4N069_9MICO</name>
<comment type="subunit">
    <text evidence="7">Homodimer.</text>
</comment>
<feature type="binding site" evidence="7">
    <location>
        <begin position="39"/>
        <end position="43"/>
    </location>
    <ligand>
        <name>substrate</name>
    </ligand>
</feature>
<dbReference type="PANTHER" id="PTHR21091:SF169">
    <property type="entry name" value="UROPORPHYRINOGEN DECARBOXYLASE"/>
    <property type="match status" value="1"/>
</dbReference>
<dbReference type="EMBL" id="CP097160">
    <property type="protein sequence ID" value="UQN14873.1"/>
    <property type="molecule type" value="Genomic_DNA"/>
</dbReference>
<feature type="binding site" evidence="7">
    <location>
        <position position="228"/>
    </location>
    <ligand>
        <name>substrate</name>
    </ligand>
</feature>
<comment type="pathway">
    <text evidence="1 7 8">Porphyrin-containing compound metabolism; protoporphyrin-IX biosynthesis; coproporphyrinogen-III from 5-aminolevulinate: step 4/4.</text>
</comment>
<keyword evidence="5 7" id="KW-0456">Lyase</keyword>
<comment type="catalytic activity">
    <reaction evidence="7 8">
        <text>uroporphyrinogen III + 4 H(+) = coproporphyrinogen III + 4 CO2</text>
        <dbReference type="Rhea" id="RHEA:19865"/>
        <dbReference type="ChEBI" id="CHEBI:15378"/>
        <dbReference type="ChEBI" id="CHEBI:16526"/>
        <dbReference type="ChEBI" id="CHEBI:57308"/>
        <dbReference type="ChEBI" id="CHEBI:57309"/>
        <dbReference type="EC" id="4.1.1.37"/>
    </reaction>
</comment>
<evidence type="ECO:0000256" key="5">
    <source>
        <dbReference type="ARBA" id="ARBA00023239"/>
    </source>
</evidence>
<feature type="domain" description="Uroporphyrinogen decarboxylase (URO-D)" evidence="11">
    <location>
        <begin position="161"/>
        <end position="177"/>
    </location>
</feature>
<keyword evidence="7" id="KW-0963">Cytoplasm</keyword>
<dbReference type="SUPFAM" id="SSF51726">
    <property type="entry name" value="UROD/MetE-like"/>
    <property type="match status" value="1"/>
</dbReference>
<protein>
    <recommendedName>
        <fullName evidence="3 7">Uroporphyrinogen decarboxylase</fullName>
        <shortName evidence="7">UPD</shortName>
        <shortName evidence="7">URO-D</shortName>
        <ecNumber evidence="3 7">4.1.1.37</ecNumber>
    </recommendedName>
</protein>
<dbReference type="InterPro" id="IPR038071">
    <property type="entry name" value="UROD/MetE-like_sf"/>
</dbReference>
<gene>
    <name evidence="7 12" type="primary">hemE</name>
    <name evidence="12" type="ORF">M3M28_12650</name>
</gene>
<evidence type="ECO:0000256" key="6">
    <source>
        <dbReference type="ARBA" id="ARBA00023244"/>
    </source>
</evidence>
<feature type="binding site" evidence="7">
    <location>
        <position position="348"/>
    </location>
    <ligand>
        <name>substrate</name>
    </ligand>
</feature>
<dbReference type="NCBIfam" id="TIGR01464">
    <property type="entry name" value="hemE"/>
    <property type="match status" value="1"/>
</dbReference>
<dbReference type="PROSITE" id="PS00907">
    <property type="entry name" value="UROD_2"/>
    <property type="match status" value="1"/>
</dbReference>
<sequence length="377" mass="39792">MVTQLPASHPLVDGRTGDSPLVRASRGLRSATLPVWFMRQAGRSLPEYLEIRRGVDMLDSCVRPELASEITLQPVRRHGVDAAVFFSDIVVPLKLIGIDVDIVPGRGPVFAEPVRDADAVASFAAKVRDALADDDAKAQLFAPIRDAVELTIAELGSTPLIGFAGAPFTLAAYLVEGAPSKDHLRARALMRGEPELWSELAGAIAELSAAFLETQILAGASVVQLFDSWAGSLSRELYGQAVAPSSAVPLAHAAQFVTPEGERVRSIHFGVGTSHLLTDMHAAGGDVQGIDDRTRLDEAIERLGGDVPVQGNIDPATLFAGAEVLHAHARDVVAQGAAAPGHIVNLGHGVPPETDATVLTELVEYLHTLPGDGRLEA</sequence>
<feature type="site" description="Transition state stabilizer" evidence="7">
    <location>
        <position position="88"/>
    </location>
</feature>
<dbReference type="PANTHER" id="PTHR21091">
    <property type="entry name" value="METHYLTETRAHYDROFOLATE:HOMOCYSTEINE METHYLTRANSFERASE RELATED"/>
    <property type="match status" value="1"/>
</dbReference>
<evidence type="ECO:0000256" key="8">
    <source>
        <dbReference type="RuleBase" id="RU000554"/>
    </source>
</evidence>
<keyword evidence="4 7" id="KW-0210">Decarboxylase</keyword>
<proteinExistence type="inferred from homology"/>
<reference evidence="12" key="1">
    <citation type="submission" date="2022-05" db="EMBL/GenBank/DDBJ databases">
        <title>Complete genome sequence of toluene-degrading Gulosibacter sediminis strain ACHW.36C.</title>
        <authorList>
            <person name="Wai A.C."/>
            <person name="Lai G.K."/>
            <person name="Griffin S.D."/>
            <person name="Leung F.C."/>
        </authorList>
    </citation>
    <scope>NUCLEOTIDE SEQUENCE [LARGE SCALE GENOMIC DNA]</scope>
    <source>
        <strain evidence="12">ACHW.36C</strain>
    </source>
</reference>
<dbReference type="CDD" id="cd00717">
    <property type="entry name" value="URO-D"/>
    <property type="match status" value="1"/>
</dbReference>
<evidence type="ECO:0000313" key="12">
    <source>
        <dbReference type="EMBL" id="UQN14873.1"/>
    </source>
</evidence>